<evidence type="ECO:0000313" key="2">
    <source>
        <dbReference type="Proteomes" id="UP000178425"/>
    </source>
</evidence>
<dbReference type="AlphaFoldDB" id="A0A1F5WR17"/>
<organism evidence="1 2">
    <name type="scientific">Candidatus Giovannonibacteria bacterium RIFCSPHIGHO2_02_43_13</name>
    <dbReference type="NCBI Taxonomy" id="1798330"/>
    <lineage>
        <taxon>Bacteria</taxon>
        <taxon>Candidatus Giovannoniibacteriota</taxon>
    </lineage>
</organism>
<reference evidence="1 2" key="1">
    <citation type="journal article" date="2016" name="Nat. Commun.">
        <title>Thousands of microbial genomes shed light on interconnected biogeochemical processes in an aquifer system.</title>
        <authorList>
            <person name="Anantharaman K."/>
            <person name="Brown C.T."/>
            <person name="Hug L.A."/>
            <person name="Sharon I."/>
            <person name="Castelle C.J."/>
            <person name="Probst A.J."/>
            <person name="Thomas B.C."/>
            <person name="Singh A."/>
            <person name="Wilkins M.J."/>
            <person name="Karaoz U."/>
            <person name="Brodie E.L."/>
            <person name="Williams K.H."/>
            <person name="Hubbard S.S."/>
            <person name="Banfield J.F."/>
        </authorList>
    </citation>
    <scope>NUCLEOTIDE SEQUENCE [LARGE SCALE GENOMIC DNA]</scope>
</reference>
<protein>
    <submittedName>
        <fullName evidence="1">Uncharacterized protein</fullName>
    </submittedName>
</protein>
<proteinExistence type="predicted"/>
<dbReference type="Proteomes" id="UP000178425">
    <property type="component" value="Unassembled WGS sequence"/>
</dbReference>
<accession>A0A1F5WR17</accession>
<name>A0A1F5WR17_9BACT</name>
<gene>
    <name evidence="1" type="ORF">A2W54_02900</name>
</gene>
<comment type="caution">
    <text evidence="1">The sequence shown here is derived from an EMBL/GenBank/DDBJ whole genome shotgun (WGS) entry which is preliminary data.</text>
</comment>
<evidence type="ECO:0000313" key="1">
    <source>
        <dbReference type="EMBL" id="OGF77691.1"/>
    </source>
</evidence>
<sequence>MNTIKTRSELDKRYQKISEAAANYDFFVAIHDFVWHIESQKFLARRASRPGKYQYLKDIYQGIEDGKPTLSDKDLGHARVMAALDLGRIKKNDVSENNVFWRKREFFRKTACEVYEKLSTSLL</sequence>
<dbReference type="EMBL" id="MFHI01000037">
    <property type="protein sequence ID" value="OGF77691.1"/>
    <property type="molecule type" value="Genomic_DNA"/>
</dbReference>